<dbReference type="STRING" id="43151.W5JM82"/>
<dbReference type="Pfam" id="PF20927">
    <property type="entry name" value="Htt_C-HEAT"/>
    <property type="match status" value="1"/>
</dbReference>
<reference evidence="7" key="4">
    <citation type="submission" date="2015-06" db="UniProtKB">
        <authorList>
            <consortium name="EnsemblMetazoa"/>
        </authorList>
    </citation>
    <scope>IDENTIFICATION</scope>
</reference>
<dbReference type="HOGENOM" id="CLU_224535_0_0_1"/>
<evidence type="ECO:0000313" key="8">
    <source>
        <dbReference type="Proteomes" id="UP000000673"/>
    </source>
</evidence>
<feature type="region of interest" description="Disordered" evidence="5">
    <location>
        <begin position="412"/>
        <end position="434"/>
    </location>
</feature>
<dbReference type="InterPro" id="IPR048413">
    <property type="entry name" value="Htt_C-HEAT_rpt"/>
</dbReference>
<sequence>MEKLNPFGSLQRAIEILKTTECSSKEKVQQFGQISENIIAVRQGVALATSPVYYGHLTGALGLLLLFCEDHDSSVRMAAEENLSRIVRHCETNGNIVRIQRDLYHEIKKNGHERSLRIALSLFAHYCGSIRPRKARTYAQNLLPCIYSISKRREPALQESLCAFSETFCSQLEGYLTDGEVLKMTELFLEDLASECTTKRRCAAKNTLSFVKGSRNPEFYANNAFNRCIEQLLKCGQPVHQQPNTVLGVMGCFRGILPIVLQSCRVDKAIETYDLCLHFLREGSHTTINATLEVLLIILNHVQPAVRKVLLSEQGDHRKMLLKRKTLKNSIFKINISESLLSSRKSSTDARSDQLLRPGSLPLTSTPTKFPVPTDDRSLASASDIELDSLKSMELDSESRLAPALQLDQSVGAGGSPCTAPASAPAPDTLSLKSQKSTDSIGSFLNTLLQTNSNAAESVTKFFRKTLDKPFADDAEEDRLSMDSMASSHISSNAETVRADLDVTLEIDLDTEPPTVATVIPNIPTPTPSRDTLEVPLDVSQIAIDDGGTEDGRRELFIGAIYDQNLLEFTARLLCSRFLLAGNRHQLIADSVVRVSVKSLSLQIIAACVRLKPELLCLPLEKDALREEFAVVEILNLEDAINELSGEEATACADQKVECEQTSPTPKLESDLLEMKEDHFGECTSTTYFEYFSPMSLSLDQGLKSKLKSIEENFQSIGNNEKLSRDLDAILSQSEPDTGATGPARKRELLVVPKVITTVRSEGNCVREGDKISVTAVSVSDRKELEDEPQQSLADVLLFYDNADPTLRGNVQTIVGNYLRAAVDTTGNYREFMQTKVPPPLQCFLSEFKLLQIVLKGLSDEIHTVINQSLASVEQFFNAFMLSQDIIDRHDGETTRAPFPNGSGNVLLDDRFASASSHQSIASVRSILNQLTTMTNTKYWLVQCKLYDVIVQLDFQCIEGLGLPGYYTRDHFLDQLLLGLGDSDIRVRNHAADRILQMLDICQRDQGSLILSQTVVEDFVNEHILSTFAQPFDRRQYPYTTDSLQEGKSNSIVRLVMYKISNQLLRISDKNLQSGILHFLWLFISKYNPLLYVDLWNEYNMLNVLLSLLLEMSGMTLLDVTLHTHLLQICSHLTIVVFSTRSTSTAADADTLNKFIIHLLKVLNIYHHLFSNMSPIVINRMQKADLFMNSKELQQINCFGYFGGEPVYMKLYHQVRSSLESYRITINADAGTKLFECLRASINALWTLLEMKSISTMTNGMKFVEEVLRYLHSFIALEPEYCVRCTRFLLKFIFQSNFVNRSAEISFFQRATEISDGSEVISKEFFTRYYDFCKPKNKAVSLEIGAYVKLFEPLVISCLKMFGRVQSSVQADILEMLCQLLDFNINYQLLDASSIFVETILKHVEYIERDTVDDAEHLMRQVVRFLFKLSALNRDKPIVTVPKIINICDNLLANHLIRQTAIASVKALSHEVFLLCASNGSGTSSKGFELTECCTQKEVVINMLIKFPEELEVYHILPMIVYSERWYDLETGQDASFEPDVLAALLQALDSGKVAVRNERAYSNLAQLMGCFSANLLLESKTMLRFIEILYSTMSNDSLTAHQRVIHAELIVRNVFLRTEECFLLHHVELYHCKANGTGSSDRSNELVQKATQSLVDILIRYLRECFVRIEELQLMQNSSVEELKFAENTVRRYIQALSSLKTFSGISRVLVEQIPLELICWRRLSPHIARPLTELLVNHGYDSEVVLTLLRNATYNVRNDRLVTLMMEVLLENNPNESKWSRNDVLVLLKSESRLLLQDFLTFLLCQITDDEFCKHIVMAIASNMRGKISSAEFKLLEKSPLSTLRLMTNRLGDLLGAVNIVTSRKAALILGHKLDALLQLTTDSDKETVTNLLPETNYSYLLSQLSVEKRRKFPKLFKSVLELLRHYDSTEIRPIDMQCAGPPSIDVEALKHETIDEAWYLRQVTYHCTTKSYTKPRQIATLIHEIKYESKLINLLSTDALNVRLLRDVLSVAFDNMFRTFCTDCVQYNPHLNYLKVHPMLKVSLIILMRKLKECGDEVTVQHEHCAEVIICFLEYLKRLEHLCLFYIEGKFVDRFVKEHLFKANFFETILTFASVCARALLLEPPSNTTRNELYLSCINAILHQRALWNELNQNDRYRDDAVLYMNTIYTIVERSLHDSQFPQRHRHPDVFEPFVARADGTVDVYLKAIFLAELFTDRDTMDKQLSLGAEMLNLIQSIGIALLKLDRFYMYALTPTELYSSYGSLESLENGDPKLPKVPIEHLYDIELLELFLKRVNLVGYASRQQFEELLMCLMVLINRTEEDALLVSLQEQREIKNVCLHAVMALLVSCYRYPWIGFSGGKFHHSTRNPTIACDRIGLKKLHNIQLLIPLSNVFYQPNLERRLMITVIDDLHSTGDSSVGTIRFDRNQLALKHFWEIMERSNESDGRTTAASLSVRNWQYFVEKINIDVTSSMQLIYGVLEQLLEDDPSLILPHLLSFCEIIDNREQIRWLNTLLLKLQERIPMEDTLSQQHIIYLLCRLSALLVPSMAELTHLCTIIPSYLKSTQLYIRNATLQGLISLLECLVQTNSSIGSLNDELQLVRNITVNYIIKHGIIEESAGAFSDLHAKLVWTLNFYLIEHTSRFVPDCNLLSNSIISANNILKRTNNLDIYLCILNGLERLVIRGAVPRMLHDKIEKLAIDLVKIDNEMFSLSALKLLVTCIYTSCNEQLESTERCNGIVQDEPDIIVQQIEKIEILFAKIRSTTPQGAKVFGDVLCQLIRDLLPPNEIITKVFKELMMNQPNPDIIATVTYQLFRSAIDASYLPLLQEWLLCSLPNFLAFPQVNKSVWCLTVIFLSASLNPHLIKLLPEVLSLPSYQQLNEREINNFILSAKDFYSRLEPNNSQRSKFKEMFQQHESFVFQSLVRCL</sequence>
<dbReference type="InterPro" id="IPR028426">
    <property type="entry name" value="Huntingtin_fam"/>
</dbReference>
<evidence type="ECO:0000313" key="6">
    <source>
        <dbReference type="EMBL" id="ETN64010.1"/>
    </source>
</evidence>
<evidence type="ECO:0000256" key="1">
    <source>
        <dbReference type="ARBA" id="ARBA00004123"/>
    </source>
</evidence>
<reference evidence="6" key="3">
    <citation type="journal article" date="2013" name="Nucleic Acids Res.">
        <title>The genome of Anopheles darlingi, the main neotropical malaria vector.</title>
        <authorList>
            <person name="Marinotti O."/>
            <person name="Cerqueira G.C."/>
            <person name="de Almeida L.G."/>
            <person name="Ferro M.I."/>
            <person name="Loreto E.L."/>
            <person name="Zaha A."/>
            <person name="Teixeira S.M."/>
            <person name="Wespiser A.R."/>
            <person name="Almeida E Silva A."/>
            <person name="Schlindwein A.D."/>
            <person name="Pacheco A.C."/>
            <person name="Silva A.L."/>
            <person name="Graveley B.R."/>
            <person name="Walenz B.P."/>
            <person name="Lima Bde A."/>
            <person name="Ribeiro C.A."/>
            <person name="Nunes-Silva C.G."/>
            <person name="de Carvalho C.R."/>
            <person name="Soares C.M."/>
            <person name="de Menezes C.B."/>
            <person name="Matiolli C."/>
            <person name="Caffrey D."/>
            <person name="Araujo D.A."/>
            <person name="de Oliveira D.M."/>
            <person name="Golenbock D."/>
            <person name="Grisard E.C."/>
            <person name="Fantinatti-Garboggini F."/>
            <person name="de Carvalho F.M."/>
            <person name="Barcellos F.G."/>
            <person name="Prosdocimi F."/>
            <person name="May G."/>
            <person name="Azevedo Junior G.M."/>
            <person name="Guimaraes G.M."/>
            <person name="Goldman G.H."/>
            <person name="Padilha I.Q."/>
            <person name="Batista Jda S."/>
            <person name="Ferro J.A."/>
            <person name="Ribeiro J.M."/>
            <person name="Fietto J.L."/>
            <person name="Dabbas K.M."/>
            <person name="Cerdeira L."/>
            <person name="Agnez-Lima L.F."/>
            <person name="Brocchi M."/>
            <person name="de Carvalho M.O."/>
            <person name="Teixeira Mde M."/>
            <person name="Diniz Maia Mde M."/>
            <person name="Goldman M.H."/>
            <person name="Cruz Schneider M.P."/>
            <person name="Felipe M.S."/>
            <person name="Hungria M."/>
            <person name="Nicolas M.F."/>
            <person name="Pereira M."/>
            <person name="Montes M.A."/>
            <person name="Cantao M.E."/>
            <person name="Vincentz M."/>
            <person name="Rafael M.S."/>
            <person name="Silverman N."/>
            <person name="Stoco P.H."/>
            <person name="Souza R.C."/>
            <person name="Vicentini R."/>
            <person name="Gazzinelli R.T."/>
            <person name="Neves Rde O."/>
            <person name="Silva R."/>
            <person name="Astolfi-Filho S."/>
            <person name="Maciel T.E."/>
            <person name="Urmenyi T.P."/>
            <person name="Tadei W.P."/>
            <person name="Camargo E.P."/>
            <person name="de Vasconcelos A.T."/>
        </authorList>
    </citation>
    <scope>NUCLEOTIDE SEQUENCE</scope>
</reference>
<dbReference type="Proteomes" id="UP000000673">
    <property type="component" value="Unassembled WGS sequence"/>
</dbReference>
<dbReference type="eggNOG" id="ENOG502QR1D">
    <property type="taxonomic scope" value="Eukaryota"/>
</dbReference>
<dbReference type="Pfam" id="PF12372">
    <property type="entry name" value="Htt_N-HEAT"/>
    <property type="match status" value="3"/>
</dbReference>
<dbReference type="GO" id="GO:0005634">
    <property type="term" value="C:nucleus"/>
    <property type="evidence" value="ECO:0007669"/>
    <property type="project" value="UniProtKB-SubCell"/>
</dbReference>
<keyword evidence="3" id="KW-0963">Cytoplasm</keyword>
<dbReference type="PANTHER" id="PTHR10170:SF10">
    <property type="entry name" value="HUNTINGTIN"/>
    <property type="match status" value="1"/>
</dbReference>
<dbReference type="GO" id="GO:0005737">
    <property type="term" value="C:cytoplasm"/>
    <property type="evidence" value="ECO:0007669"/>
    <property type="project" value="UniProtKB-SubCell"/>
</dbReference>
<dbReference type="VEuPathDB" id="VectorBase:ADAR2_006169"/>
<evidence type="ECO:0000256" key="2">
    <source>
        <dbReference type="ARBA" id="ARBA00004496"/>
    </source>
</evidence>
<dbReference type="OMA" id="KIACFQQ"/>
<dbReference type="InterPro" id="IPR000091">
    <property type="entry name" value="Huntingtin"/>
</dbReference>
<dbReference type="EMBL" id="ADMH02001130">
    <property type="protein sequence ID" value="ETN64010.1"/>
    <property type="molecule type" value="Genomic_DNA"/>
</dbReference>
<gene>
    <name evidence="6" type="ORF">AND_004256</name>
</gene>
<dbReference type="PANTHER" id="PTHR10170">
    <property type="entry name" value="HUNTINGTON DISEASE PROTEIN"/>
    <property type="match status" value="1"/>
</dbReference>
<name>W5JM82_ANODA</name>
<reference evidence="6" key="2">
    <citation type="submission" date="2010-05" db="EMBL/GenBank/DDBJ databases">
        <authorList>
            <person name="Almeida L.G."/>
            <person name="Nicolas M.F."/>
            <person name="Souza R.C."/>
            <person name="Vasconcelos A.T.R."/>
        </authorList>
    </citation>
    <scope>NUCLEOTIDE SEQUENCE</scope>
</reference>
<evidence type="ECO:0000256" key="4">
    <source>
        <dbReference type="ARBA" id="ARBA00023242"/>
    </source>
</evidence>
<dbReference type="EnsemblMetazoa" id="ADAC004256-RA">
    <property type="protein sequence ID" value="ADAC004256-PA"/>
    <property type="gene ID" value="ADAC004256"/>
</dbReference>
<evidence type="ECO:0000313" key="7">
    <source>
        <dbReference type="EnsemblMetazoa" id="ADAC004256-PA"/>
    </source>
</evidence>
<dbReference type="PRINTS" id="PR00375">
    <property type="entry name" value="HUNTINGTIN"/>
</dbReference>
<keyword evidence="8" id="KW-1185">Reference proteome</keyword>
<dbReference type="VEuPathDB" id="VectorBase:ADAC004256"/>
<evidence type="ECO:0000256" key="5">
    <source>
        <dbReference type="SAM" id="MobiDB-lite"/>
    </source>
</evidence>
<dbReference type="InterPro" id="IPR016024">
    <property type="entry name" value="ARM-type_fold"/>
</dbReference>
<keyword evidence="4" id="KW-0539">Nucleus</keyword>
<dbReference type="Pfam" id="PF20926">
    <property type="entry name" value="Htt_N-HEAT_1"/>
    <property type="match status" value="1"/>
</dbReference>
<reference evidence="6 8" key="1">
    <citation type="journal article" date="2010" name="BMC Genomics">
        <title>Combination of measures distinguishes pre-miRNAs from other stem-loops in the genome of the newly sequenced Anopheles darlingi.</title>
        <authorList>
            <person name="Mendes N.D."/>
            <person name="Freitas A.T."/>
            <person name="Vasconcelos A.T."/>
            <person name="Sagot M.F."/>
        </authorList>
    </citation>
    <scope>NUCLEOTIDE SEQUENCE</scope>
</reference>
<dbReference type="InterPro" id="IPR024613">
    <property type="entry name" value="Huntingtin_N_HEAT_rpt-2"/>
</dbReference>
<comment type="subcellular location">
    <subcellularLocation>
        <location evidence="2">Cytoplasm</location>
    </subcellularLocation>
    <subcellularLocation>
        <location evidence="1">Nucleus</location>
    </subcellularLocation>
</comment>
<accession>W5JM82</accession>
<organism evidence="6">
    <name type="scientific">Anopheles darlingi</name>
    <name type="common">Mosquito</name>
    <dbReference type="NCBI Taxonomy" id="43151"/>
    <lineage>
        <taxon>Eukaryota</taxon>
        <taxon>Metazoa</taxon>
        <taxon>Ecdysozoa</taxon>
        <taxon>Arthropoda</taxon>
        <taxon>Hexapoda</taxon>
        <taxon>Insecta</taxon>
        <taxon>Pterygota</taxon>
        <taxon>Neoptera</taxon>
        <taxon>Endopterygota</taxon>
        <taxon>Diptera</taxon>
        <taxon>Nematocera</taxon>
        <taxon>Culicoidea</taxon>
        <taxon>Culicidae</taxon>
        <taxon>Anophelinae</taxon>
        <taxon>Anopheles</taxon>
    </lineage>
</organism>
<proteinExistence type="predicted"/>
<evidence type="ECO:0000256" key="3">
    <source>
        <dbReference type="ARBA" id="ARBA00022490"/>
    </source>
</evidence>
<feature type="compositionally biased region" description="Low complexity" evidence="5">
    <location>
        <begin position="416"/>
        <end position="427"/>
    </location>
</feature>
<dbReference type="SUPFAM" id="SSF48371">
    <property type="entry name" value="ARM repeat"/>
    <property type="match status" value="1"/>
</dbReference>
<dbReference type="InterPro" id="IPR048411">
    <property type="entry name" value="Htt_N_HEAT_rpt-1"/>
</dbReference>
<feature type="region of interest" description="Disordered" evidence="5">
    <location>
        <begin position="345"/>
        <end position="377"/>
    </location>
</feature>
<protein>
    <submittedName>
        <fullName evidence="6">Huntingtin protein</fullName>
    </submittedName>
</protein>
<dbReference type="FunCoup" id="W5JM82">
    <property type="interactions" value="1319"/>
</dbReference>